<feature type="transmembrane region" description="Helical" evidence="1">
    <location>
        <begin position="6"/>
        <end position="24"/>
    </location>
</feature>
<evidence type="ECO:0000256" key="1">
    <source>
        <dbReference type="SAM" id="Phobius"/>
    </source>
</evidence>
<proteinExistence type="predicted"/>
<gene>
    <name evidence="2" type="ORF">HPK16_14975</name>
</gene>
<protein>
    <submittedName>
        <fullName evidence="2">Type I toxin-antitoxin system Fst family toxin</fullName>
    </submittedName>
</protein>
<keyword evidence="1" id="KW-1133">Transmembrane helix</keyword>
<name>A0A7W1T906_9LIST</name>
<sequence>MSIITTVLAPIVVGCVLAIFNHWLEVRSKEKKRK</sequence>
<dbReference type="EMBL" id="JABJVM010000022">
    <property type="protein sequence ID" value="MBA3927640.1"/>
    <property type="molecule type" value="Genomic_DNA"/>
</dbReference>
<evidence type="ECO:0000313" key="2">
    <source>
        <dbReference type="EMBL" id="MBA3927640.1"/>
    </source>
</evidence>
<comment type="caution">
    <text evidence="2">The sequence shown here is derived from an EMBL/GenBank/DDBJ whole genome shotgun (WGS) entry which is preliminary data.</text>
</comment>
<accession>A0A7W1T906</accession>
<reference evidence="2 3" key="1">
    <citation type="submission" date="2020-08" db="EMBL/GenBank/DDBJ databases">
        <title>Listeria ohnekaius sp. nov. and Listeria portnoyii sp. nov. isolated from non-agricultural and natural environments.</title>
        <authorList>
            <person name="Weller D."/>
            <person name="Belias A.M."/>
            <person name="Liao J."/>
            <person name="Guo S."/>
            <person name="Orsi R.H."/>
            <person name="Wiedmann M."/>
        </authorList>
    </citation>
    <scope>NUCLEOTIDE SEQUENCE [LARGE SCALE GENOMIC DNA]</scope>
    <source>
        <strain evidence="2 3">FSL W9-0585</strain>
    </source>
</reference>
<dbReference type="RefSeq" id="WP_181677719.1">
    <property type="nucleotide sequence ID" value="NZ_JABJVM010000022.1"/>
</dbReference>
<dbReference type="Proteomes" id="UP000548787">
    <property type="component" value="Unassembled WGS sequence"/>
</dbReference>
<organism evidence="2 3">
    <name type="scientific">Listeria rustica</name>
    <dbReference type="NCBI Taxonomy" id="2713503"/>
    <lineage>
        <taxon>Bacteria</taxon>
        <taxon>Bacillati</taxon>
        <taxon>Bacillota</taxon>
        <taxon>Bacilli</taxon>
        <taxon>Bacillales</taxon>
        <taxon>Listeriaceae</taxon>
        <taxon>Listeria</taxon>
    </lineage>
</organism>
<evidence type="ECO:0000313" key="3">
    <source>
        <dbReference type="Proteomes" id="UP000548787"/>
    </source>
</evidence>
<keyword evidence="3" id="KW-1185">Reference proteome</keyword>
<keyword evidence="1" id="KW-0812">Transmembrane</keyword>
<dbReference type="NCBIfam" id="NF033608">
    <property type="entry name" value="type_I_tox_Fst"/>
    <property type="match status" value="1"/>
</dbReference>
<keyword evidence="1" id="KW-0472">Membrane</keyword>
<dbReference type="AlphaFoldDB" id="A0A7W1T906"/>